<keyword evidence="7" id="KW-0067">ATP-binding</keyword>
<keyword evidence="13" id="KW-1185">Reference proteome</keyword>
<dbReference type="Gene3D" id="3.30.450.40">
    <property type="match status" value="1"/>
</dbReference>
<dbReference type="FunFam" id="3.30.565.10:FF:000010">
    <property type="entry name" value="Sensor histidine kinase RcsC"/>
    <property type="match status" value="1"/>
</dbReference>
<dbReference type="SMART" id="SM00388">
    <property type="entry name" value="HisKA"/>
    <property type="match status" value="1"/>
</dbReference>
<dbReference type="EMBL" id="JAEPRB010000074">
    <property type="protein sequence ID" value="KAG2222787.1"/>
    <property type="molecule type" value="Genomic_DNA"/>
</dbReference>
<sequence length="2129" mass="239788">ISTDSLRFEREFYIMKKLYQYKDGSLFIVRPLEYINMPSGMTVVIYADEGTDFLKQNNVDGIGLKSPTRIVSSENGLSSTSFYSKDSTTATSISIGGLVGSWTDNQKQQYSGNSKRNMRSSIKYNTMDENDEMPVYDLCTFLRFAIKCCQALAFIHKHNSWHHEINLNALQWDGTDGGPVKLWNFGSGSKSLESYLSSEGWRKTAKSKRLMDMLQSVLVYMSPEQTGRTTYAPDHRSDIYSLGVVFFTIITSKTPFDGGPLEILNGILSKKIPLAHELRVDLPIIISKIIEKMTNKSPDDRYTSIHGVCVDFKECLNRLMTSGDPSSTQDQCIPAFPLAQHDIASVFILPKTIYGRQNIISEMISIIERCSEVYQPIHIRNNSNTRSRSKIHQSDFGISATMREVLSNEVASDELMTNDSGLSHQSSTYSSRSSSYDMEEESEISSNISGRLAASSSIKTTATLVGVYGPGGIGKSTLFTAVKATARQNGYVATCKFDSRNKVPYSAVLRSLSQILQQILSEPDIKAFYAHVKLSLGTQFSNISMITDFVPELKCLLNAEEPKNNSNTQSIQMDNIEVRVRFHNLYVELIRAITRWGMTTLFLDDLHQADEPSLEILDSLATSRTKILMFLSYRDQEMTEKLSELLENQIADVHRIAVDPINNKALIDFICDTLHRSRDTVNREFVLPLVDIIYKKTKGNAFYISQLLRTLERKRYIYFDWETNEWSYSLKEIEDAAIFEYGGFRAGAELDVSFIVARLRELPPAGQALLKWASFVGDTFSWNTIKNLMLNADNDTNNHYLEYHPDMATTEGTSNDVNTASNFIDSCTSISGRDSEESDKSALRSLSHQPLYLSSTSVDTDRDSHSNSSSKSSQHSSCNNPISGLQAVLQEGYIMPLSVDQFKWSHDRISQAAVELANPNAHNRMHFAIAQHMMKEPTVDALLAGDHLLKCKNLIMKFDDRKPYRDILILAGDRSRSTGALSMAYAYYMGAIQLANPKQEWSDEEYKTSLKIYCNAAGLSWTVGEYESTERFIQIIFDHARSPMDRLPAYDIQARYYFTMQVHDKARTALLKALDELGDEVSHMDVSEEGLRSLLDETQVLVERHGRDVIINRPPCNDVLLKAMMSIMDELIAVTYFGDQKGEMFYWACRQIILSIKHGPTNTSGTGFVTAGLAYSVLLKKYAFAETVGTIGIDLTDKFGTFQDKGRAHCIYQVFVRQWGHSLQENLAKHTRPGVQFSLSAGDRIYLTVNQVHVTISMFYCGYHVADTLRECEQIYEDVYAWSSTTDMNAFIMSIIRCCKALQGQTYIDTPDVFDGDDGFNDKHYLAESSKGASNPEVSQNWYESYKMIPLTIYDHYDAAIETGNRCIKSMGAHPNHRHLFLNLAYLSLALIQKAKTDPKNKHAYLDQVKEHQEFLYEWATHSPINYAMYWTFLQAELSSLEASDEAYFKTARLYERAITQAREGSWYLELCIFHEYAGAFYNRIGFYNVAYGFIKKAIRLYMAHGSYGKVRHINTKFADLLSELDDDRLERYEKDIQTDPTPFHSQQAWSKFSPSLENININDPARNEPYDDETIPPVTTEKSLMTLDILDMASILKSSQVMSSEVRFENLLTSMINIIFENSGADSVAIIVKDEKFGMYALGKGGVINSYCPPLPLSQTDKLVSSRIVHHTINTGKSIFIKNVEDDSRFAVGPWFEATGRKAVICMPITHKTTIVGCLLIEGTVGAFTQRHITVLSLLCQQMGISITNAFLFKSIHRVTMANMRMIEAQKQALEESLKSKEAADKATQLREIFLANMSHEIRTPFAGFYGMISLLADTKLDPEQHDLVRTAKDSCEMLLQLIDNLLNFSKLQANKVILDLSPVVIEDLVADVVEMLIAMAVQKKINLSYSLASDVPSVVIADGNRLRQIIINLLGNAIKFTQQGEVAIRCSVAEQPKLVTSCAAGDNNKITLLFEVIDSGIGISKEQKKALFVPFSQVDGSTTRKYGGTGLGLSICLQLVKLMSGNIDVESEPSKGSRFFFTITAEKTDRNYKRFEFMQNQLLSLKNTRVLVADKYPSTVTTIQQLLPGINVDGICSVNDELVQKLATVNINCYSVVIIGLFLTYDPEFEKWVSKLKNCLQHAHCVI</sequence>
<dbReference type="InterPro" id="IPR000719">
    <property type="entry name" value="Prot_kinase_dom"/>
</dbReference>
<dbReference type="InterPro" id="IPR029016">
    <property type="entry name" value="GAF-like_dom_sf"/>
</dbReference>
<evidence type="ECO:0000259" key="10">
    <source>
        <dbReference type="PROSITE" id="PS50011"/>
    </source>
</evidence>
<keyword evidence="4" id="KW-0808">Transferase</keyword>
<evidence type="ECO:0000256" key="9">
    <source>
        <dbReference type="SAM" id="MobiDB-lite"/>
    </source>
</evidence>
<dbReference type="PROSITE" id="PS50109">
    <property type="entry name" value="HIS_KIN"/>
    <property type="match status" value="1"/>
</dbReference>
<dbReference type="InterPro" id="IPR005467">
    <property type="entry name" value="His_kinase_dom"/>
</dbReference>
<dbReference type="Gene3D" id="1.10.510.10">
    <property type="entry name" value="Transferase(Phosphotransferase) domain 1"/>
    <property type="match status" value="1"/>
</dbReference>
<name>A0A8H7VL02_9FUNG</name>
<gene>
    <name evidence="12" type="ORF">INT45_011597</name>
</gene>
<dbReference type="InterPro" id="IPR003018">
    <property type="entry name" value="GAF"/>
</dbReference>
<dbReference type="Pfam" id="PF00512">
    <property type="entry name" value="HisKA"/>
    <property type="match status" value="1"/>
</dbReference>
<evidence type="ECO:0000256" key="8">
    <source>
        <dbReference type="ARBA" id="ARBA00023012"/>
    </source>
</evidence>
<dbReference type="SUPFAM" id="SSF47384">
    <property type="entry name" value="Homodimeric domain of signal transducing histidine kinase"/>
    <property type="match status" value="1"/>
</dbReference>
<dbReference type="Pfam" id="PF00069">
    <property type="entry name" value="Pkinase"/>
    <property type="match status" value="1"/>
</dbReference>
<dbReference type="CDD" id="cd16922">
    <property type="entry name" value="HATPase_EvgS-ArcB-TorS-like"/>
    <property type="match status" value="1"/>
</dbReference>
<dbReference type="OrthoDB" id="60033at2759"/>
<dbReference type="InterPro" id="IPR036097">
    <property type="entry name" value="HisK_dim/P_sf"/>
</dbReference>
<dbReference type="CDD" id="cd00082">
    <property type="entry name" value="HisKA"/>
    <property type="match status" value="1"/>
</dbReference>
<dbReference type="InterPro" id="IPR003661">
    <property type="entry name" value="HisK_dim/P_dom"/>
</dbReference>
<evidence type="ECO:0000256" key="7">
    <source>
        <dbReference type="ARBA" id="ARBA00022840"/>
    </source>
</evidence>
<protein>
    <recommendedName>
        <fullName evidence="2">histidine kinase</fullName>
        <ecNumber evidence="2">2.7.13.3</ecNumber>
    </recommendedName>
</protein>
<dbReference type="SUPFAM" id="SSF56112">
    <property type="entry name" value="Protein kinase-like (PK-like)"/>
    <property type="match status" value="1"/>
</dbReference>
<dbReference type="Pfam" id="PF02518">
    <property type="entry name" value="HATPase_c"/>
    <property type="match status" value="1"/>
</dbReference>
<dbReference type="Gene3D" id="3.30.565.10">
    <property type="entry name" value="Histidine kinase-like ATPase, C-terminal domain"/>
    <property type="match status" value="1"/>
</dbReference>
<organism evidence="12 13">
    <name type="scientific">Circinella minor</name>
    <dbReference type="NCBI Taxonomy" id="1195481"/>
    <lineage>
        <taxon>Eukaryota</taxon>
        <taxon>Fungi</taxon>
        <taxon>Fungi incertae sedis</taxon>
        <taxon>Mucoromycota</taxon>
        <taxon>Mucoromycotina</taxon>
        <taxon>Mucoromycetes</taxon>
        <taxon>Mucorales</taxon>
        <taxon>Lichtheimiaceae</taxon>
        <taxon>Circinella</taxon>
    </lineage>
</organism>
<comment type="catalytic activity">
    <reaction evidence="1">
        <text>ATP + protein L-histidine = ADP + protein N-phospho-L-histidine.</text>
        <dbReference type="EC" id="2.7.13.3"/>
    </reaction>
</comment>
<feature type="region of interest" description="Disordered" evidence="9">
    <location>
        <begin position="854"/>
        <end position="879"/>
    </location>
</feature>
<dbReference type="SUPFAM" id="SSF55874">
    <property type="entry name" value="ATPase domain of HSP90 chaperone/DNA topoisomerase II/histidine kinase"/>
    <property type="match status" value="1"/>
</dbReference>
<evidence type="ECO:0000313" key="12">
    <source>
        <dbReference type="EMBL" id="KAG2222787.1"/>
    </source>
</evidence>
<proteinExistence type="predicted"/>
<evidence type="ECO:0000256" key="1">
    <source>
        <dbReference type="ARBA" id="ARBA00000085"/>
    </source>
</evidence>
<feature type="non-terminal residue" evidence="12">
    <location>
        <position position="1"/>
    </location>
</feature>
<evidence type="ECO:0000313" key="13">
    <source>
        <dbReference type="Proteomes" id="UP000646827"/>
    </source>
</evidence>
<evidence type="ECO:0000259" key="11">
    <source>
        <dbReference type="PROSITE" id="PS50109"/>
    </source>
</evidence>
<dbReference type="EC" id="2.7.13.3" evidence="2"/>
<dbReference type="Pfam" id="PF13191">
    <property type="entry name" value="AAA_16"/>
    <property type="match status" value="1"/>
</dbReference>
<feature type="compositionally biased region" description="Low complexity" evidence="9">
    <location>
        <begin position="423"/>
        <end position="436"/>
    </location>
</feature>
<feature type="region of interest" description="Disordered" evidence="9">
    <location>
        <begin position="416"/>
        <end position="436"/>
    </location>
</feature>
<dbReference type="Gene3D" id="1.10.287.130">
    <property type="match status" value="1"/>
</dbReference>
<dbReference type="SMART" id="SM00387">
    <property type="entry name" value="HATPase_c"/>
    <property type="match status" value="1"/>
</dbReference>
<dbReference type="SUPFAM" id="SSF52540">
    <property type="entry name" value="P-loop containing nucleoside triphosphate hydrolases"/>
    <property type="match status" value="1"/>
</dbReference>
<reference evidence="12 13" key="1">
    <citation type="submission" date="2020-12" db="EMBL/GenBank/DDBJ databases">
        <title>Metabolic potential, ecology and presence of endohyphal bacteria is reflected in genomic diversity of Mucoromycotina.</title>
        <authorList>
            <person name="Muszewska A."/>
            <person name="Okrasinska A."/>
            <person name="Steczkiewicz K."/>
            <person name="Drgas O."/>
            <person name="Orlowska M."/>
            <person name="Perlinska-Lenart U."/>
            <person name="Aleksandrzak-Piekarczyk T."/>
            <person name="Szatraj K."/>
            <person name="Zielenkiewicz U."/>
            <person name="Pilsyk S."/>
            <person name="Malc E."/>
            <person name="Mieczkowski P."/>
            <person name="Kruszewska J.S."/>
            <person name="Biernat P."/>
            <person name="Pawlowska J."/>
        </authorList>
    </citation>
    <scope>NUCLEOTIDE SEQUENCE [LARGE SCALE GENOMIC DNA]</scope>
    <source>
        <strain evidence="12 13">CBS 142.35</strain>
    </source>
</reference>
<keyword evidence="8" id="KW-0902">Two-component regulatory system</keyword>
<comment type="caution">
    <text evidence="12">The sequence shown here is derived from an EMBL/GenBank/DDBJ whole genome shotgun (WGS) entry which is preliminary data.</text>
</comment>
<dbReference type="InterPro" id="IPR027417">
    <property type="entry name" value="P-loop_NTPase"/>
</dbReference>
<dbReference type="Pfam" id="PF13185">
    <property type="entry name" value="GAF_2"/>
    <property type="match status" value="1"/>
</dbReference>
<keyword evidence="3" id="KW-0597">Phosphoprotein</keyword>
<evidence type="ECO:0000256" key="5">
    <source>
        <dbReference type="ARBA" id="ARBA00022741"/>
    </source>
</evidence>
<feature type="domain" description="Protein kinase" evidence="10">
    <location>
        <begin position="1"/>
        <end position="316"/>
    </location>
</feature>
<dbReference type="FunFam" id="1.10.287.130:FF:000002">
    <property type="entry name" value="Two-component osmosensing histidine kinase"/>
    <property type="match status" value="1"/>
</dbReference>
<dbReference type="PANTHER" id="PTHR43642:SF1">
    <property type="entry name" value="HYBRID SIGNAL TRANSDUCTION HISTIDINE KINASE G"/>
    <property type="match status" value="1"/>
</dbReference>
<evidence type="ECO:0000256" key="2">
    <source>
        <dbReference type="ARBA" id="ARBA00012438"/>
    </source>
</evidence>
<dbReference type="PRINTS" id="PR00344">
    <property type="entry name" value="BCTRLSENSOR"/>
</dbReference>
<keyword evidence="5" id="KW-0547">Nucleotide-binding</keyword>
<dbReference type="GO" id="GO:0000155">
    <property type="term" value="F:phosphorelay sensor kinase activity"/>
    <property type="evidence" value="ECO:0007669"/>
    <property type="project" value="InterPro"/>
</dbReference>
<dbReference type="Proteomes" id="UP000646827">
    <property type="component" value="Unassembled WGS sequence"/>
</dbReference>
<accession>A0A8H7VL02</accession>
<feature type="domain" description="Histidine kinase" evidence="11">
    <location>
        <begin position="1798"/>
        <end position="2029"/>
    </location>
</feature>
<keyword evidence="6" id="KW-0418">Kinase</keyword>
<dbReference type="GO" id="GO:0005524">
    <property type="term" value="F:ATP binding"/>
    <property type="evidence" value="ECO:0007669"/>
    <property type="project" value="UniProtKB-KW"/>
</dbReference>
<dbReference type="PROSITE" id="PS50011">
    <property type="entry name" value="PROTEIN_KINASE_DOM"/>
    <property type="match status" value="1"/>
</dbReference>
<dbReference type="SUPFAM" id="SSF55781">
    <property type="entry name" value="GAF domain-like"/>
    <property type="match status" value="1"/>
</dbReference>
<dbReference type="InterPro" id="IPR036890">
    <property type="entry name" value="HATPase_C_sf"/>
</dbReference>
<dbReference type="InterPro" id="IPR011009">
    <property type="entry name" value="Kinase-like_dom_sf"/>
</dbReference>
<dbReference type="InterPro" id="IPR041664">
    <property type="entry name" value="AAA_16"/>
</dbReference>
<dbReference type="InterPro" id="IPR004358">
    <property type="entry name" value="Sig_transdc_His_kin-like_C"/>
</dbReference>
<feature type="compositionally biased region" description="Low complexity" evidence="9">
    <location>
        <begin position="866"/>
        <end position="877"/>
    </location>
</feature>
<evidence type="ECO:0000256" key="4">
    <source>
        <dbReference type="ARBA" id="ARBA00022679"/>
    </source>
</evidence>
<evidence type="ECO:0000256" key="6">
    <source>
        <dbReference type="ARBA" id="ARBA00022777"/>
    </source>
</evidence>
<dbReference type="PANTHER" id="PTHR43642">
    <property type="entry name" value="HYBRID SIGNAL TRANSDUCTION HISTIDINE KINASE G"/>
    <property type="match status" value="1"/>
</dbReference>
<dbReference type="SMART" id="SM00065">
    <property type="entry name" value="GAF"/>
    <property type="match status" value="1"/>
</dbReference>
<evidence type="ECO:0000256" key="3">
    <source>
        <dbReference type="ARBA" id="ARBA00022553"/>
    </source>
</evidence>
<dbReference type="InterPro" id="IPR003594">
    <property type="entry name" value="HATPase_dom"/>
</dbReference>
<dbReference type="InterPro" id="IPR053159">
    <property type="entry name" value="Hybrid_Histidine_Kinase"/>
</dbReference>